<dbReference type="CDD" id="cd07961">
    <property type="entry name" value="Anticodon_Ia_Ile_ABEc"/>
    <property type="match status" value="1"/>
</dbReference>
<evidence type="ECO:0000256" key="13">
    <source>
        <dbReference type="ARBA" id="ARBA00048359"/>
    </source>
</evidence>
<keyword evidence="6 14" id="KW-0479">Metal-binding</keyword>
<dbReference type="AlphaFoldDB" id="A0A0Q0RGP3"/>
<dbReference type="InterPro" id="IPR002301">
    <property type="entry name" value="Ile-tRNA-ligase"/>
</dbReference>
<keyword evidence="10 14" id="KW-0648">Protein biosynthesis</keyword>
<dbReference type="GO" id="GO:0005524">
    <property type="term" value="F:ATP binding"/>
    <property type="evidence" value="ECO:0007669"/>
    <property type="project" value="UniProtKB-UniRule"/>
</dbReference>
<evidence type="ECO:0000256" key="4">
    <source>
        <dbReference type="ARBA" id="ARBA00022490"/>
    </source>
</evidence>
<feature type="domain" description="Aminoacyl-tRNA synthetase class Ia" evidence="15">
    <location>
        <begin position="22"/>
        <end position="620"/>
    </location>
</feature>
<accession>A0A0Q0RGP3</accession>
<keyword evidence="11 14" id="KW-0030">Aminoacyl-tRNA synthetase</keyword>
<gene>
    <name evidence="14" type="primary">ileS</name>
    <name evidence="17" type="ORF">AOG55_01020</name>
</gene>
<dbReference type="CDD" id="cd00818">
    <property type="entry name" value="IleRS_core"/>
    <property type="match status" value="1"/>
</dbReference>
<comment type="cofactor">
    <cofactor evidence="1 14">
        <name>Zn(2+)</name>
        <dbReference type="ChEBI" id="CHEBI:29105"/>
    </cofactor>
</comment>
<dbReference type="InterPro" id="IPR033709">
    <property type="entry name" value="Anticodon_Ile_ABEc"/>
</dbReference>
<evidence type="ECO:0000256" key="5">
    <source>
        <dbReference type="ARBA" id="ARBA00022598"/>
    </source>
</evidence>
<evidence type="ECO:0000259" key="15">
    <source>
        <dbReference type="Pfam" id="PF00133"/>
    </source>
</evidence>
<dbReference type="Proteomes" id="UP000050301">
    <property type="component" value="Unassembled WGS sequence"/>
</dbReference>
<dbReference type="EMBL" id="LKBH01000262">
    <property type="protein sequence ID" value="KQB34313.1"/>
    <property type="molecule type" value="Genomic_DNA"/>
</dbReference>
<sequence>MTGKIYEDIDINKPVTEIDKEILDYWKNNNIINEALNTKRDLKKFVFLEGPPTANGRPHVGHLMTRTMKDTVMRYKFMDGYDILRRTGGWDCHGLPVELEAEKHFGFNSKKEIEDFGIQKFNEYCRESVFRYIDEWHEVDDLIGFWIDQNKSYITLKNDYIESEWWALKTLYESKMLVKDYKIVPYCPRCGTSLSSHEVAQGYKNVDDPSVYVKFRERGYENRFFIAWTTTPWTLPSNEFLVVNPDFDYSLISSQGEEYYLLSSMVDTLFKDYKIIKTFKGRDLDGIRYEQLMPFLHVPDNALRVVTGDFVTAEDGTGIVHAAPAFGADDFEIAKRENVSMVNPVSLDGKFVDDLPWKDMFFENANIPIIDYLKKNKILFKSQKIKHTYPFCYRCGTRLMYYPLDAWFIKVSEIRNLLMENNEKINWFPDYLKDGRFGNFLAEAKDWALSRDRYWGTPLPVWKCKNGHYVAVGSREELKALGGNVPEDLHRPFIDDVVLKCPQCSEPMHREPHVIDTWFDSGSAPYAALHYPFNKEFNSETSIPVDFITEAIDQTRGWFYTQHVISSLLFKKNAYKNVLSIAFILDEHGQKMSKSKGNFVTARQFIDDFGADPARLFFFSGAPWNSKSIDRKLIGDLTRKSLGTLGNIYSFFASNANLDNFVFEKLEKSENILDMWLLSRLNSTIKSVRINMDSFNMHIALKNIMDLIDDFSNFYLRLSRKNFWEGELSEDKKRSYETLYFTLLSIIKMLAPMAPFYSEYLYQKLSGEKKSVHFEDYPVADTSYINEDLEKTFKYAETVLELSRRARQDAGIKGRQTVKEILIYSDVNLPEDVLNIISPELNAESIRLINQKDRPVKVVMKPVYARVAPVMRSKTSEFSDFVLKNSEKIYKEIMDKGYTEYNDLQFKKEDFEINEIPDENYSFASADKLGLNVFINRHIDEKLKLIGYAREIIRRIQIMRKDMNLEYSEFINTSIDCTGDIKEAVEEYSDYIKKETLSRDIKFGSGDDYRVWDIDGGHIGIKIETIN</sequence>
<dbReference type="PROSITE" id="PS00178">
    <property type="entry name" value="AA_TRNA_LIGASE_I"/>
    <property type="match status" value="1"/>
</dbReference>
<dbReference type="FunFam" id="3.40.50.620:FF:000063">
    <property type="entry name" value="Isoleucine--tRNA ligase"/>
    <property type="match status" value="1"/>
</dbReference>
<reference evidence="17 18" key="1">
    <citation type="submission" date="2015-09" db="EMBL/GenBank/DDBJ databases">
        <title>Heavy metals and arsenic resistance mechanisms in polyextremophilic archaea of the family Ferroplasmaceae.</title>
        <authorList>
            <person name="Bulaev A.G."/>
            <person name="Kanygina A.V."/>
        </authorList>
    </citation>
    <scope>NUCLEOTIDE SEQUENCE [LARGE SCALE GENOMIC DNA]</scope>
    <source>
        <strain evidence="17 18">BH2</strain>
    </source>
</reference>
<comment type="similarity">
    <text evidence="14">Belongs to the class-I aminoacyl-tRNA synthetase family. IleS type 2 subfamily.</text>
</comment>
<evidence type="ECO:0000313" key="17">
    <source>
        <dbReference type="EMBL" id="KQB34313.1"/>
    </source>
</evidence>
<evidence type="ECO:0000256" key="10">
    <source>
        <dbReference type="ARBA" id="ARBA00022917"/>
    </source>
</evidence>
<dbReference type="InterPro" id="IPR001412">
    <property type="entry name" value="aa-tRNA-synth_I_CS"/>
</dbReference>
<comment type="caution">
    <text evidence="17">The sequence shown here is derived from an EMBL/GenBank/DDBJ whole genome shotgun (WGS) entry which is preliminary data.</text>
</comment>
<evidence type="ECO:0000256" key="9">
    <source>
        <dbReference type="ARBA" id="ARBA00022840"/>
    </source>
</evidence>
<dbReference type="InterPro" id="IPR023586">
    <property type="entry name" value="Ile-tRNA-ligase_type2"/>
</dbReference>
<comment type="subunit">
    <text evidence="3 14">Monomer.</text>
</comment>
<comment type="function">
    <text evidence="12 14">Catalyzes the attachment of isoleucine to tRNA(Ile). As IleRS can inadvertently accommodate and process structurally similar amino acids such as valine, to avoid such errors it has two additional distinct tRNA(Ile)-dependent editing activities. One activity is designated as 'pretransfer' editing and involves the hydrolysis of activated Val-AMP. The other activity is designated 'posttransfer' editing and involves deacylation of mischarged Val-tRNA(Ile).</text>
</comment>
<dbReference type="GO" id="GO:0008270">
    <property type="term" value="F:zinc ion binding"/>
    <property type="evidence" value="ECO:0007669"/>
    <property type="project" value="UniProtKB-UniRule"/>
</dbReference>
<dbReference type="RefSeq" id="WP_055041079.1">
    <property type="nucleotide sequence ID" value="NZ_LKBH01000262.1"/>
</dbReference>
<dbReference type="InterPro" id="IPR009080">
    <property type="entry name" value="tRNAsynth_Ia_anticodon-bd"/>
</dbReference>
<dbReference type="EC" id="6.1.1.5" evidence="14"/>
<dbReference type="PRINTS" id="PR00984">
    <property type="entry name" value="TRNASYNTHILE"/>
</dbReference>
<evidence type="ECO:0000313" key="18">
    <source>
        <dbReference type="Proteomes" id="UP000050301"/>
    </source>
</evidence>
<dbReference type="InParanoid" id="A0A0Q0RGP3"/>
<proteinExistence type="inferred from homology"/>
<evidence type="ECO:0000256" key="3">
    <source>
        <dbReference type="ARBA" id="ARBA00011245"/>
    </source>
</evidence>
<comment type="catalytic activity">
    <reaction evidence="13 14">
        <text>tRNA(Ile) + L-isoleucine + ATP = L-isoleucyl-tRNA(Ile) + AMP + diphosphate</text>
        <dbReference type="Rhea" id="RHEA:11060"/>
        <dbReference type="Rhea" id="RHEA-COMP:9666"/>
        <dbReference type="Rhea" id="RHEA-COMP:9695"/>
        <dbReference type="ChEBI" id="CHEBI:30616"/>
        <dbReference type="ChEBI" id="CHEBI:33019"/>
        <dbReference type="ChEBI" id="CHEBI:58045"/>
        <dbReference type="ChEBI" id="CHEBI:78442"/>
        <dbReference type="ChEBI" id="CHEBI:78528"/>
        <dbReference type="ChEBI" id="CHEBI:456215"/>
        <dbReference type="EC" id="6.1.1.5"/>
    </reaction>
</comment>
<dbReference type="Gene3D" id="1.10.730.10">
    <property type="entry name" value="Isoleucyl-tRNA Synthetase, Domain 1"/>
    <property type="match status" value="1"/>
</dbReference>
<comment type="subcellular location">
    <subcellularLocation>
        <location evidence="2 14">Cytoplasm</location>
    </subcellularLocation>
</comment>
<evidence type="ECO:0000256" key="11">
    <source>
        <dbReference type="ARBA" id="ARBA00023146"/>
    </source>
</evidence>
<dbReference type="InterPro" id="IPR013155">
    <property type="entry name" value="M/V/L/I-tRNA-synth_anticd-bd"/>
</dbReference>
<evidence type="ECO:0000256" key="1">
    <source>
        <dbReference type="ARBA" id="ARBA00001947"/>
    </source>
</evidence>
<feature type="short sequence motif" description="'HIGH' region" evidence="14">
    <location>
        <begin position="52"/>
        <end position="62"/>
    </location>
</feature>
<keyword evidence="7 14" id="KW-0547">Nucleotide-binding</keyword>
<protein>
    <recommendedName>
        <fullName evidence="14">Isoleucine--tRNA ligase</fullName>
        <ecNumber evidence="14">6.1.1.5</ecNumber>
    </recommendedName>
    <alternativeName>
        <fullName evidence="14">Isoleucyl-tRNA synthetase</fullName>
        <shortName evidence="14">IleRS</shortName>
    </alternativeName>
</protein>
<dbReference type="InterPro" id="IPR002300">
    <property type="entry name" value="aa-tRNA-synth_Ia"/>
</dbReference>
<dbReference type="GO" id="GO:0002161">
    <property type="term" value="F:aminoacyl-tRNA deacylase activity"/>
    <property type="evidence" value="ECO:0007669"/>
    <property type="project" value="InterPro"/>
</dbReference>
<dbReference type="GO" id="GO:0000049">
    <property type="term" value="F:tRNA binding"/>
    <property type="evidence" value="ECO:0007669"/>
    <property type="project" value="InterPro"/>
</dbReference>
<dbReference type="Gene3D" id="3.40.50.620">
    <property type="entry name" value="HUPs"/>
    <property type="match status" value="2"/>
</dbReference>
<dbReference type="FunCoup" id="A0A0Q0RGP3">
    <property type="interactions" value="235"/>
</dbReference>
<keyword evidence="9 14" id="KW-0067">ATP-binding</keyword>
<dbReference type="Pfam" id="PF00133">
    <property type="entry name" value="tRNA-synt_1"/>
    <property type="match status" value="1"/>
</dbReference>
<evidence type="ECO:0000256" key="6">
    <source>
        <dbReference type="ARBA" id="ARBA00022723"/>
    </source>
</evidence>
<feature type="binding site" evidence="14">
    <location>
        <position position="594"/>
    </location>
    <ligand>
        <name>ATP</name>
        <dbReference type="ChEBI" id="CHEBI:30616"/>
    </ligand>
</feature>
<feature type="short sequence motif" description="'KMSKS' region" evidence="14">
    <location>
        <begin position="591"/>
        <end position="595"/>
    </location>
</feature>
<evidence type="ECO:0000256" key="2">
    <source>
        <dbReference type="ARBA" id="ARBA00004496"/>
    </source>
</evidence>
<keyword evidence="4 14" id="KW-0963">Cytoplasm</keyword>
<dbReference type="HAMAP" id="MF_02003">
    <property type="entry name" value="Ile_tRNA_synth_type2"/>
    <property type="match status" value="1"/>
</dbReference>
<keyword evidence="8 14" id="KW-0862">Zinc</keyword>
<dbReference type="PANTHER" id="PTHR42780:SF1">
    <property type="entry name" value="ISOLEUCINE--TRNA LIGASE, CYTOPLASMIC"/>
    <property type="match status" value="1"/>
</dbReference>
<dbReference type="FunFam" id="3.40.50.620:FF:000075">
    <property type="entry name" value="Isoleucine--tRNA ligase"/>
    <property type="match status" value="1"/>
</dbReference>
<evidence type="ECO:0000256" key="8">
    <source>
        <dbReference type="ARBA" id="ARBA00022833"/>
    </source>
</evidence>
<dbReference type="NCBIfam" id="TIGR00392">
    <property type="entry name" value="ileS"/>
    <property type="match status" value="1"/>
</dbReference>
<dbReference type="InterPro" id="IPR009008">
    <property type="entry name" value="Val/Leu/Ile-tRNA-synth_edit"/>
</dbReference>
<dbReference type="GO" id="GO:0006428">
    <property type="term" value="P:isoleucyl-tRNA aminoacylation"/>
    <property type="evidence" value="ECO:0007669"/>
    <property type="project" value="UniProtKB-UniRule"/>
</dbReference>
<dbReference type="InterPro" id="IPR014729">
    <property type="entry name" value="Rossmann-like_a/b/a_fold"/>
</dbReference>
<evidence type="ECO:0000259" key="16">
    <source>
        <dbReference type="Pfam" id="PF08264"/>
    </source>
</evidence>
<dbReference type="Pfam" id="PF19302">
    <property type="entry name" value="DUF5915"/>
    <property type="match status" value="1"/>
</dbReference>
<comment type="domain">
    <text evidence="14">IleRS has two distinct active sites: one for aminoacylation and one for editing. The misactivated valine is translocated from the active site to the editing site, which sterically excludes the correctly activated isoleucine. The single editing site contains two valyl binding pockets, one specific for each substrate (Val-AMP or Val-tRNA(Ile)).</text>
</comment>
<organism evidence="17 18">
    <name type="scientific">Acidiplasma cupricumulans</name>
    <dbReference type="NCBI Taxonomy" id="312540"/>
    <lineage>
        <taxon>Archaea</taxon>
        <taxon>Methanobacteriati</taxon>
        <taxon>Thermoplasmatota</taxon>
        <taxon>Thermoplasmata</taxon>
        <taxon>Thermoplasmatales</taxon>
        <taxon>Ferroplasmaceae</taxon>
        <taxon>Acidiplasma</taxon>
    </lineage>
</organism>
<dbReference type="GO" id="GO:0005737">
    <property type="term" value="C:cytoplasm"/>
    <property type="evidence" value="ECO:0007669"/>
    <property type="project" value="UniProtKB-SubCell"/>
</dbReference>
<evidence type="ECO:0000256" key="12">
    <source>
        <dbReference type="ARBA" id="ARBA00025217"/>
    </source>
</evidence>
<keyword evidence="18" id="KW-1185">Reference proteome</keyword>
<dbReference type="SUPFAM" id="SSF50677">
    <property type="entry name" value="ValRS/IleRS/LeuRS editing domain"/>
    <property type="match status" value="1"/>
</dbReference>
<evidence type="ECO:0000256" key="14">
    <source>
        <dbReference type="HAMAP-Rule" id="MF_02003"/>
    </source>
</evidence>
<dbReference type="Pfam" id="PF08264">
    <property type="entry name" value="Anticodon_1"/>
    <property type="match status" value="1"/>
</dbReference>
<dbReference type="GO" id="GO:0004822">
    <property type="term" value="F:isoleucine-tRNA ligase activity"/>
    <property type="evidence" value="ECO:0007669"/>
    <property type="project" value="UniProtKB-UniRule"/>
</dbReference>
<evidence type="ECO:0000256" key="7">
    <source>
        <dbReference type="ARBA" id="ARBA00022741"/>
    </source>
</evidence>
<dbReference type="SUPFAM" id="SSF47323">
    <property type="entry name" value="Anticodon-binding domain of a subclass of class I aminoacyl-tRNA synthetases"/>
    <property type="match status" value="2"/>
</dbReference>
<feature type="domain" description="Methionyl/Valyl/Leucyl/Isoleucyl-tRNA synthetase anticodon-binding" evidence="16">
    <location>
        <begin position="674"/>
        <end position="820"/>
    </location>
</feature>
<dbReference type="SUPFAM" id="SSF52374">
    <property type="entry name" value="Nucleotidylyl transferase"/>
    <property type="match status" value="1"/>
</dbReference>
<name>A0A0Q0RGP3_9ARCH</name>
<dbReference type="PANTHER" id="PTHR42780">
    <property type="entry name" value="SOLEUCYL-TRNA SYNTHETASE"/>
    <property type="match status" value="1"/>
</dbReference>
<keyword evidence="5 14" id="KW-0436">Ligase</keyword>